<comment type="caution">
    <text evidence="1">The sequence shown here is derived from an EMBL/GenBank/DDBJ whole genome shotgun (WGS) entry which is preliminary data.</text>
</comment>
<sequence>MSPLSPCPIGPSTHAMHAGEVWACMRSRPEKPACLPARPPTSFLLVAWRLVSYPLSRVGLCPEMGARIRGCEGRRGLRLPSSYFRSQRAIKAAPLPIAHCLGNCPHCPVPVCPLPCFTRVGSRAQQKSKIAIWLCWLWLEPFRRSIVRPRSARQSGVPQEPYPTLLKTVSGPGMGGALVHCVWEVTPALPELARSHLCGLRRYMYAQCSPRT</sequence>
<evidence type="ECO:0000313" key="1">
    <source>
        <dbReference type="EMBL" id="KAH6651106.1"/>
    </source>
</evidence>
<reference evidence="1 2" key="1">
    <citation type="journal article" date="2021" name="Nat. Commun.">
        <title>Genetic determinants of endophytism in the Arabidopsis root mycobiome.</title>
        <authorList>
            <person name="Mesny F."/>
            <person name="Miyauchi S."/>
            <person name="Thiergart T."/>
            <person name="Pickel B."/>
            <person name="Atanasova L."/>
            <person name="Karlsson M."/>
            <person name="Huettel B."/>
            <person name="Barry K.W."/>
            <person name="Haridas S."/>
            <person name="Chen C."/>
            <person name="Bauer D."/>
            <person name="Andreopoulos W."/>
            <person name="Pangilinan J."/>
            <person name="LaButti K."/>
            <person name="Riley R."/>
            <person name="Lipzen A."/>
            <person name="Clum A."/>
            <person name="Drula E."/>
            <person name="Henrissat B."/>
            <person name="Kohler A."/>
            <person name="Grigoriev I.V."/>
            <person name="Martin F.M."/>
            <person name="Hacquard S."/>
        </authorList>
    </citation>
    <scope>NUCLEOTIDE SEQUENCE [LARGE SCALE GENOMIC DNA]</scope>
    <source>
        <strain evidence="1 2">MPI-SDFR-AT-0079</strain>
    </source>
</reference>
<gene>
    <name evidence="1" type="ORF">F5144DRAFT_74195</name>
</gene>
<dbReference type="Proteomes" id="UP000724584">
    <property type="component" value="Unassembled WGS sequence"/>
</dbReference>
<name>A0ACB7PRV5_9PEZI</name>
<keyword evidence="2" id="KW-1185">Reference proteome</keyword>
<proteinExistence type="predicted"/>
<dbReference type="EMBL" id="JAGIZQ010000001">
    <property type="protein sequence ID" value="KAH6651106.1"/>
    <property type="molecule type" value="Genomic_DNA"/>
</dbReference>
<evidence type="ECO:0000313" key="2">
    <source>
        <dbReference type="Proteomes" id="UP000724584"/>
    </source>
</evidence>
<protein>
    <submittedName>
        <fullName evidence="1">Uncharacterized protein</fullName>
    </submittedName>
</protein>
<accession>A0ACB7PRV5</accession>
<organism evidence="1 2">
    <name type="scientific">Chaetomium tenue</name>
    <dbReference type="NCBI Taxonomy" id="1854479"/>
    <lineage>
        <taxon>Eukaryota</taxon>
        <taxon>Fungi</taxon>
        <taxon>Dikarya</taxon>
        <taxon>Ascomycota</taxon>
        <taxon>Pezizomycotina</taxon>
        <taxon>Sordariomycetes</taxon>
        <taxon>Sordariomycetidae</taxon>
        <taxon>Sordariales</taxon>
        <taxon>Chaetomiaceae</taxon>
        <taxon>Chaetomium</taxon>
    </lineage>
</organism>